<keyword evidence="2" id="KW-1185">Reference proteome</keyword>
<dbReference type="PANTHER" id="PTHR31912">
    <property type="entry name" value="IP13529P"/>
    <property type="match status" value="1"/>
</dbReference>
<reference evidence="2" key="1">
    <citation type="submission" date="2015-06" db="EMBL/GenBank/DDBJ databases">
        <title>Expansion of signal transduction pathways in fungi by whole-genome duplication.</title>
        <authorList>
            <consortium name="DOE Joint Genome Institute"/>
            <person name="Corrochano L.M."/>
            <person name="Kuo A."/>
            <person name="Marcet-Houben M."/>
            <person name="Polaino S."/>
            <person name="Salamov A."/>
            <person name="Villalobos J.M."/>
            <person name="Alvarez M.I."/>
            <person name="Avalos J."/>
            <person name="Benito E.P."/>
            <person name="Benoit I."/>
            <person name="Burger G."/>
            <person name="Camino L.P."/>
            <person name="Canovas D."/>
            <person name="Cerda-Olmedo E."/>
            <person name="Cheng J.-F."/>
            <person name="Dominguez A."/>
            <person name="Elias M."/>
            <person name="Eslava A.P."/>
            <person name="Glaser F."/>
            <person name="Grimwood J."/>
            <person name="Gutierrez G."/>
            <person name="Heitman J."/>
            <person name="Henrissat B."/>
            <person name="Iturriaga E.A."/>
            <person name="Lang B.F."/>
            <person name="Lavin J.L."/>
            <person name="Lee S."/>
            <person name="Li W."/>
            <person name="Lindquist E."/>
            <person name="Lopez-Garcia S."/>
            <person name="Luque E.M."/>
            <person name="Marcos A.T."/>
            <person name="Martin J."/>
            <person name="McCluskey K."/>
            <person name="Medina H.R."/>
            <person name="Miralles-Duran A."/>
            <person name="Miyazaki A."/>
            <person name="Munoz-Torres E."/>
            <person name="Oguiza J.A."/>
            <person name="Ohm R."/>
            <person name="Olmedo M."/>
            <person name="Orejas M."/>
            <person name="Ortiz-Castellanos L."/>
            <person name="Pisabarro A.G."/>
            <person name="Rodriguez-Romero J."/>
            <person name="Ruiz-Herrera J."/>
            <person name="Ruiz-Vazquez R."/>
            <person name="Sanz C."/>
            <person name="Schackwitz W."/>
            <person name="Schmutz J."/>
            <person name="Shahriari M."/>
            <person name="Shelest E."/>
            <person name="Silva-Franco F."/>
            <person name="Soanes D."/>
            <person name="Syed K."/>
            <person name="Tagua V.G."/>
            <person name="Talbot N.J."/>
            <person name="Thon M."/>
            <person name="De vries R.P."/>
            <person name="Wiebenga A."/>
            <person name="Yadav J.S."/>
            <person name="Braun E.L."/>
            <person name="Baker S."/>
            <person name="Garre V."/>
            <person name="Horwitz B."/>
            <person name="Torres-Martinez S."/>
            <person name="Idnurm A."/>
            <person name="Herrera-Estrella A."/>
            <person name="Gabaldon T."/>
            <person name="Grigoriev I.V."/>
        </authorList>
    </citation>
    <scope>NUCLEOTIDE SEQUENCE [LARGE SCALE GENOMIC DNA]</scope>
    <source>
        <strain evidence="2">NRRL 1555(-)</strain>
    </source>
</reference>
<dbReference type="PANTHER" id="PTHR31912:SF34">
    <property type="entry name" value="NOTOCHORD-RELATED PROTEIN"/>
    <property type="match status" value="1"/>
</dbReference>
<sequence>MPTVHLRFLIANPSKAGKITSLPDWTPDQSISLQQGVKWKEHELYQQPMLTINNAIVWAGFLMKIYDAADNKQFLVKDFHTANCSTFARGYLATIDPNNVYYLDSATKDVKVEDLDTIDSAALGAIYVSHEPTSASGLNDYHYDLLYKDHCFKCLVLDSAHVANSGLYYKVRIAPIIFFTDDTSGNWSKQFNPYESWSMKLAGLSYEERSLIANKLFLLAIPKKNDVSGMSLLPTLIRDLKKLENDIVVYSAEDNAYILLVAPLLWIEADTPCHSELCDILGSATLYLCHKCYILIQRTVPLKEMEYYLKRHNKRTREHYVLANSTKNRTTIMPDVLNTGKPVNARALSFIDHSTGCLLDLKSFDLSKDTPIEILHAILLGIAKYLINGLVKITLKKHADKLEKLFKSLKECEQTTGLSRRFTQLLRHCESFLGRDYKVLLQTLPAIFLRDFADDEVIKPIMPCFVELGRLCSLIFVRQVESHFEEYLARVDYAVNDLIKELHTFDIWVATKEKELTQKDNYTPFCNKPKVHFLNHLTDNIRRFGPALNYETEKGKQFNKHIREHLIHTNRLNTSRDVCFKFAKQIIMQHIFDGGSWTNDNGQQEYSGSEIAECLKHNNVETFWHLFLGGS</sequence>
<dbReference type="OrthoDB" id="2280588at2759"/>
<dbReference type="Proteomes" id="UP000077315">
    <property type="component" value="Unassembled WGS sequence"/>
</dbReference>
<evidence type="ECO:0000313" key="1">
    <source>
        <dbReference type="EMBL" id="OAD66382.1"/>
    </source>
</evidence>
<dbReference type="VEuPathDB" id="FungiDB:PHYBLDRAFT_175193"/>
<gene>
    <name evidence="1" type="ORF">PHYBLDRAFT_175193</name>
</gene>
<dbReference type="EMBL" id="KV441003">
    <property type="protein sequence ID" value="OAD66382.1"/>
    <property type="molecule type" value="Genomic_DNA"/>
</dbReference>
<dbReference type="RefSeq" id="XP_018284422.1">
    <property type="nucleotide sequence ID" value="XM_018437444.1"/>
</dbReference>
<accession>A0A162T5D3</accession>
<dbReference type="InParanoid" id="A0A162T5D3"/>
<evidence type="ECO:0000313" key="2">
    <source>
        <dbReference type="Proteomes" id="UP000077315"/>
    </source>
</evidence>
<proteinExistence type="predicted"/>
<dbReference type="AlphaFoldDB" id="A0A162T5D3"/>
<protein>
    <submittedName>
        <fullName evidence="1">Uncharacterized protein</fullName>
    </submittedName>
</protein>
<name>A0A162T5D3_PHYB8</name>
<organism evidence="1 2">
    <name type="scientific">Phycomyces blakesleeanus (strain ATCC 8743b / DSM 1359 / FGSC 10004 / NBRC 33097 / NRRL 1555)</name>
    <dbReference type="NCBI Taxonomy" id="763407"/>
    <lineage>
        <taxon>Eukaryota</taxon>
        <taxon>Fungi</taxon>
        <taxon>Fungi incertae sedis</taxon>
        <taxon>Mucoromycota</taxon>
        <taxon>Mucoromycotina</taxon>
        <taxon>Mucoromycetes</taxon>
        <taxon>Mucorales</taxon>
        <taxon>Phycomycetaceae</taxon>
        <taxon>Phycomyces</taxon>
    </lineage>
</organism>
<dbReference type="GeneID" id="28998350"/>